<evidence type="ECO:0000313" key="3">
    <source>
        <dbReference type="EMBL" id="QIA63723.1"/>
    </source>
</evidence>
<dbReference type="EMBL" id="CP047475">
    <property type="protein sequence ID" value="QIA63723.1"/>
    <property type="molecule type" value="Genomic_DNA"/>
</dbReference>
<gene>
    <name evidence="3" type="ORF">GT360_09420</name>
</gene>
<evidence type="ECO:0000256" key="1">
    <source>
        <dbReference type="SAM" id="Coils"/>
    </source>
</evidence>
<protein>
    <submittedName>
        <fullName evidence="3">Uncharacterized protein</fullName>
    </submittedName>
</protein>
<feature type="chain" id="PRO_5031425741" evidence="2">
    <location>
        <begin position="21"/>
        <end position="97"/>
    </location>
</feature>
<evidence type="ECO:0000256" key="2">
    <source>
        <dbReference type="SAM" id="SignalP"/>
    </source>
</evidence>
<proteinExistence type="predicted"/>
<dbReference type="KEGG" id="vas:GT360_09420"/>
<keyword evidence="1" id="KW-0175">Coiled coil</keyword>
<feature type="signal peptide" evidence="2">
    <location>
        <begin position="1"/>
        <end position="20"/>
    </location>
</feature>
<keyword evidence="2" id="KW-0732">Signal</keyword>
<evidence type="ECO:0000313" key="4">
    <source>
        <dbReference type="Proteomes" id="UP000464262"/>
    </source>
</evidence>
<reference evidence="3 4" key="1">
    <citation type="submission" date="2020-01" db="EMBL/GenBank/DDBJ databases">
        <title>Whole genome and functional gene identification of agarase of Vibrio HN897.</title>
        <authorList>
            <person name="Liu Y."/>
            <person name="Zhao Z."/>
        </authorList>
    </citation>
    <scope>NUCLEOTIDE SEQUENCE [LARGE SCALE GENOMIC DNA]</scope>
    <source>
        <strain evidence="3 4">HN897</strain>
    </source>
</reference>
<dbReference type="Proteomes" id="UP000464262">
    <property type="component" value="Chromosome 1"/>
</dbReference>
<dbReference type="AlphaFoldDB" id="A0A7Z2YDU0"/>
<feature type="coiled-coil region" evidence="1">
    <location>
        <begin position="48"/>
        <end position="75"/>
    </location>
</feature>
<dbReference type="RefSeq" id="WP_164648618.1">
    <property type="nucleotide sequence ID" value="NZ_CP047475.1"/>
</dbReference>
<keyword evidence="4" id="KW-1185">Reference proteome</keyword>
<name>A0A7Z2YDU0_9VIBR</name>
<accession>A0A7Z2YDU0</accession>
<sequence>MKKIIALAALTFGLVATAHADPIQQACEQNATHAPSGVVESCTLHGHIESQQQSIDSMADSLNEAEHNLALLKDDIRYVKKSEVESDVKEVQAAFAG</sequence>
<organism evidence="3 4">
    <name type="scientific">Vibrio astriarenae</name>
    <dbReference type="NCBI Taxonomy" id="1481923"/>
    <lineage>
        <taxon>Bacteria</taxon>
        <taxon>Pseudomonadati</taxon>
        <taxon>Pseudomonadota</taxon>
        <taxon>Gammaproteobacteria</taxon>
        <taxon>Vibrionales</taxon>
        <taxon>Vibrionaceae</taxon>
        <taxon>Vibrio</taxon>
    </lineage>
</organism>